<keyword evidence="3" id="KW-1185">Reference proteome</keyword>
<proteinExistence type="predicted"/>
<accession>A0A7C8GQH2</accession>
<sequence length="220" mass="24236">MWLTISGLALLDSLSFASILITIYLLLSKTGFSSPKILIYLMTVSSFYFILGVGLIYGLEVMIQTWIGRWNELKFAPYIQFGAGILLVMVSLWLDSKPKRQNKLSRVKPHNTYKSMISLGITVAVLEAATMLPFLAAIGMITSNNLPIIQWLPMLAVYCFIMIAPALILLTIKAAAGQKAKPILNMVSRKVEPFASEALSLITCIAGLWLAANASQVLFF</sequence>
<name>A0A7C8GQH2_9BACI</name>
<gene>
    <name evidence="2" type="ORF">F9U64_21090</name>
</gene>
<evidence type="ECO:0008006" key="4">
    <source>
        <dbReference type="Google" id="ProtNLM"/>
    </source>
</evidence>
<keyword evidence="1" id="KW-0472">Membrane</keyword>
<feature type="transmembrane region" description="Helical" evidence="1">
    <location>
        <begin position="148"/>
        <end position="172"/>
    </location>
</feature>
<dbReference type="RefSeq" id="WP_153406849.1">
    <property type="nucleotide sequence ID" value="NZ_ML762454.1"/>
</dbReference>
<protein>
    <recommendedName>
        <fullName evidence="4">Sap, sulfolipid-1-addressing protein</fullName>
    </recommendedName>
</protein>
<feature type="transmembrane region" description="Helical" evidence="1">
    <location>
        <begin position="75"/>
        <end position="94"/>
    </location>
</feature>
<dbReference type="Pfam" id="PF11139">
    <property type="entry name" value="SfLAP"/>
    <property type="match status" value="1"/>
</dbReference>
<evidence type="ECO:0000313" key="2">
    <source>
        <dbReference type="EMBL" id="KAB8125964.1"/>
    </source>
</evidence>
<reference evidence="2 3" key="1">
    <citation type="submission" date="2019-10" db="EMBL/GenBank/DDBJ databases">
        <title>Gracilibacillus sp. nov. isolated from rice seeds.</title>
        <authorList>
            <person name="He S."/>
        </authorList>
    </citation>
    <scope>NUCLEOTIDE SEQUENCE [LARGE SCALE GENOMIC DNA]</scope>
    <source>
        <strain evidence="2 3">TD8</strain>
    </source>
</reference>
<evidence type="ECO:0000313" key="3">
    <source>
        <dbReference type="Proteomes" id="UP000480246"/>
    </source>
</evidence>
<dbReference type="Proteomes" id="UP000480246">
    <property type="component" value="Unassembled WGS sequence"/>
</dbReference>
<evidence type="ECO:0000256" key="1">
    <source>
        <dbReference type="SAM" id="Phobius"/>
    </source>
</evidence>
<dbReference type="OrthoDB" id="2649540at2"/>
<keyword evidence="1" id="KW-1133">Transmembrane helix</keyword>
<dbReference type="AlphaFoldDB" id="A0A7C8GQH2"/>
<keyword evidence="1" id="KW-0812">Transmembrane</keyword>
<dbReference type="InterPro" id="IPR021315">
    <property type="entry name" value="Gap/Sap"/>
</dbReference>
<feature type="transmembrane region" description="Helical" evidence="1">
    <location>
        <begin position="39"/>
        <end position="63"/>
    </location>
</feature>
<feature type="transmembrane region" description="Helical" evidence="1">
    <location>
        <begin position="115"/>
        <end position="142"/>
    </location>
</feature>
<organism evidence="2 3">
    <name type="scientific">Gracilibacillus oryzae</name>
    <dbReference type="NCBI Taxonomy" id="1672701"/>
    <lineage>
        <taxon>Bacteria</taxon>
        <taxon>Bacillati</taxon>
        <taxon>Bacillota</taxon>
        <taxon>Bacilli</taxon>
        <taxon>Bacillales</taxon>
        <taxon>Bacillaceae</taxon>
        <taxon>Gracilibacillus</taxon>
    </lineage>
</organism>
<dbReference type="EMBL" id="WEID01000120">
    <property type="protein sequence ID" value="KAB8125964.1"/>
    <property type="molecule type" value="Genomic_DNA"/>
</dbReference>
<feature type="transmembrane region" description="Helical" evidence="1">
    <location>
        <begin position="193"/>
        <end position="212"/>
    </location>
</feature>
<comment type="caution">
    <text evidence="2">The sequence shown here is derived from an EMBL/GenBank/DDBJ whole genome shotgun (WGS) entry which is preliminary data.</text>
</comment>
<feature type="transmembrane region" description="Helical" evidence="1">
    <location>
        <begin position="6"/>
        <end position="27"/>
    </location>
</feature>